<dbReference type="EMBL" id="FONX01000001">
    <property type="protein sequence ID" value="SFE35576.1"/>
    <property type="molecule type" value="Genomic_DNA"/>
</dbReference>
<feature type="binding site" evidence="3">
    <location>
        <position position="113"/>
    </location>
    <ligand>
        <name>Mn(2+)</name>
        <dbReference type="ChEBI" id="CHEBI:29035"/>
        <label>2</label>
    </ligand>
</feature>
<keyword evidence="3" id="KW-0464">Manganese</keyword>
<keyword evidence="6" id="KW-1185">Reference proteome</keyword>
<gene>
    <name evidence="5" type="ORF">SAMN04489711_101356</name>
</gene>
<dbReference type="NCBIfam" id="TIGR01891">
    <property type="entry name" value="amidohydrolases"/>
    <property type="match status" value="1"/>
</dbReference>
<accession>A0A1I1ZVC6</accession>
<evidence type="ECO:0000313" key="6">
    <source>
        <dbReference type="Proteomes" id="UP000199119"/>
    </source>
</evidence>
<evidence type="ECO:0000259" key="4">
    <source>
        <dbReference type="Pfam" id="PF07687"/>
    </source>
</evidence>
<dbReference type="Pfam" id="PF01546">
    <property type="entry name" value="Peptidase_M20"/>
    <property type="match status" value="1"/>
</dbReference>
<dbReference type="STRING" id="1177982.SAMN04489711_101356"/>
<dbReference type="PIRSF" id="PIRSF005962">
    <property type="entry name" value="Pept_M20D_amidohydro"/>
    <property type="match status" value="1"/>
</dbReference>
<feature type="binding site" evidence="3">
    <location>
        <position position="115"/>
    </location>
    <ligand>
        <name>Mn(2+)</name>
        <dbReference type="ChEBI" id="CHEBI:29035"/>
        <label>2</label>
    </ligand>
</feature>
<dbReference type="RefSeq" id="WP_092936971.1">
    <property type="nucleotide sequence ID" value="NZ_FONX01000001.1"/>
</dbReference>
<dbReference type="AlphaFoldDB" id="A0A1I1ZVC6"/>
<dbReference type="InterPro" id="IPR017439">
    <property type="entry name" value="Amidohydrolase"/>
</dbReference>
<dbReference type="Gene3D" id="3.30.70.360">
    <property type="match status" value="1"/>
</dbReference>
<feature type="domain" description="Peptidase M20 dimerisation" evidence="4">
    <location>
        <begin position="198"/>
        <end position="289"/>
    </location>
</feature>
<feature type="binding site" evidence="3">
    <location>
        <position position="174"/>
    </location>
    <ligand>
        <name>Mn(2+)</name>
        <dbReference type="ChEBI" id="CHEBI:29035"/>
        <label>2</label>
    </ligand>
</feature>
<dbReference type="InterPro" id="IPR011650">
    <property type="entry name" value="Peptidase_M20_dimer"/>
</dbReference>
<evidence type="ECO:0000256" key="3">
    <source>
        <dbReference type="PIRSR" id="PIRSR005962-1"/>
    </source>
</evidence>
<keyword evidence="3" id="KW-0479">Metal-binding</keyword>
<dbReference type="PANTHER" id="PTHR11014">
    <property type="entry name" value="PEPTIDASE M20 FAMILY MEMBER"/>
    <property type="match status" value="1"/>
</dbReference>
<feature type="binding site" evidence="3">
    <location>
        <position position="148"/>
    </location>
    <ligand>
        <name>Mn(2+)</name>
        <dbReference type="ChEBI" id="CHEBI:29035"/>
        <label>2</label>
    </ligand>
</feature>
<proteinExistence type="inferred from homology"/>
<name>A0A1I1ZVC6_9BURK</name>
<comment type="cofactor">
    <cofactor evidence="3">
        <name>Mn(2+)</name>
        <dbReference type="ChEBI" id="CHEBI:29035"/>
    </cofactor>
    <text evidence="3">The Mn(2+) ion enhances activity.</text>
</comment>
<dbReference type="InterPro" id="IPR002933">
    <property type="entry name" value="Peptidase_M20"/>
</dbReference>
<dbReference type="PANTHER" id="PTHR11014:SF63">
    <property type="entry name" value="METALLOPEPTIDASE, PUTATIVE (AFU_ORTHOLOGUE AFUA_6G09600)-RELATED"/>
    <property type="match status" value="1"/>
</dbReference>
<dbReference type="SUPFAM" id="SSF53187">
    <property type="entry name" value="Zn-dependent exopeptidases"/>
    <property type="match status" value="1"/>
</dbReference>
<dbReference type="OrthoDB" id="8875216at2"/>
<dbReference type="InterPro" id="IPR036264">
    <property type="entry name" value="Bact_exopeptidase_dim_dom"/>
</dbReference>
<reference evidence="6" key="1">
    <citation type="submission" date="2016-10" db="EMBL/GenBank/DDBJ databases">
        <authorList>
            <person name="Varghese N."/>
            <person name="Submissions S."/>
        </authorList>
    </citation>
    <scope>NUCLEOTIDE SEQUENCE [LARGE SCALE GENOMIC DNA]</scope>
    <source>
        <strain evidence="6">DSM 27981</strain>
    </source>
</reference>
<dbReference type="Gene3D" id="3.40.630.10">
    <property type="entry name" value="Zn peptidases"/>
    <property type="match status" value="1"/>
</dbReference>
<dbReference type="GO" id="GO:0046872">
    <property type="term" value="F:metal ion binding"/>
    <property type="evidence" value="ECO:0007669"/>
    <property type="project" value="UniProtKB-KW"/>
</dbReference>
<sequence>MSAAISELPTAVQPIAAPVADLLPDLIALRRDLHAHPELAYEEKRTAGIVAQSLRLLGLQVHEGIGGTGVVGTLRCGSGPRSVGLRADMDALPMVELGRQAHASRNPGRHHGCGHDGHTSMLIGAARQMARLRDFDGTVHFIFQPAEEGKGGARRMIEDGLFERFPCDSVYALHNWPDLPLGQAQTRPGPIMAAADRFDIAVRGRGGHAAQPQHTPDAILAASQLVTQLNTIVARRIDPGESAVLSVTRIEGGQSHNVLPAEVQITGTVRSFDAASQDRIEAALRAAAAGVALASGTEIEVNYLRYYPATVNTPAEAALAVEAARAVGIAADMAPRPAFTSEDFAFMLQQKPGAYLWLGQGRADPGPDGERALHHPCYDFNDDALPLGVRWFCEVAARALARP</sequence>
<protein>
    <submittedName>
        <fullName evidence="5">Hippurate hydrolase</fullName>
    </submittedName>
</protein>
<keyword evidence="2 5" id="KW-0378">Hydrolase</keyword>
<dbReference type="SUPFAM" id="SSF55031">
    <property type="entry name" value="Bacterial exopeptidase dimerisation domain"/>
    <property type="match status" value="1"/>
</dbReference>
<feature type="binding site" evidence="3">
    <location>
        <position position="374"/>
    </location>
    <ligand>
        <name>Mn(2+)</name>
        <dbReference type="ChEBI" id="CHEBI:29035"/>
        <label>2</label>
    </ligand>
</feature>
<organism evidence="5 6">
    <name type="scientific">Paracidovorax wautersii</name>
    <dbReference type="NCBI Taxonomy" id="1177982"/>
    <lineage>
        <taxon>Bacteria</taxon>
        <taxon>Pseudomonadati</taxon>
        <taxon>Pseudomonadota</taxon>
        <taxon>Betaproteobacteria</taxon>
        <taxon>Burkholderiales</taxon>
        <taxon>Comamonadaceae</taxon>
        <taxon>Paracidovorax</taxon>
    </lineage>
</organism>
<dbReference type="FunFam" id="3.30.70.360:FF:000014">
    <property type="entry name" value="N-acyl-L-amino acid amidohydrolase"/>
    <property type="match status" value="1"/>
</dbReference>
<evidence type="ECO:0000256" key="1">
    <source>
        <dbReference type="ARBA" id="ARBA00006153"/>
    </source>
</evidence>
<evidence type="ECO:0000256" key="2">
    <source>
        <dbReference type="ARBA" id="ARBA00022801"/>
    </source>
</evidence>
<comment type="similarity">
    <text evidence="1">Belongs to the peptidase M20 family.</text>
</comment>
<dbReference type="Proteomes" id="UP000199119">
    <property type="component" value="Unassembled WGS sequence"/>
</dbReference>
<dbReference type="GO" id="GO:0016787">
    <property type="term" value="F:hydrolase activity"/>
    <property type="evidence" value="ECO:0007669"/>
    <property type="project" value="UniProtKB-KW"/>
</dbReference>
<evidence type="ECO:0000313" key="5">
    <source>
        <dbReference type="EMBL" id="SFE35576.1"/>
    </source>
</evidence>
<dbReference type="Pfam" id="PF07687">
    <property type="entry name" value="M20_dimer"/>
    <property type="match status" value="1"/>
</dbReference>